<dbReference type="Gene3D" id="3.40.50.10320">
    <property type="entry name" value="LmbE-like"/>
    <property type="match status" value="1"/>
</dbReference>
<keyword evidence="1" id="KW-0862">Zinc</keyword>
<keyword evidence="3" id="KW-1185">Reference proteome</keyword>
<dbReference type="AlphaFoldDB" id="H5WZR9"/>
<dbReference type="PANTHER" id="PTHR12993">
    <property type="entry name" value="N-ACETYLGLUCOSAMINYL-PHOSPHATIDYLINOSITOL DE-N-ACETYLASE-RELATED"/>
    <property type="match status" value="1"/>
</dbReference>
<dbReference type="Pfam" id="PF02585">
    <property type="entry name" value="PIG-L"/>
    <property type="match status" value="1"/>
</dbReference>
<accession>H5WZR9</accession>
<evidence type="ECO:0000313" key="2">
    <source>
        <dbReference type="EMBL" id="EHR50801.1"/>
    </source>
</evidence>
<dbReference type="PANTHER" id="PTHR12993:SF11">
    <property type="entry name" value="N-ACETYLGLUCOSAMINYL-PHOSPHATIDYLINOSITOL DE-N-ACETYLASE"/>
    <property type="match status" value="1"/>
</dbReference>
<dbReference type="Proteomes" id="UP000004926">
    <property type="component" value="Chromosome"/>
</dbReference>
<name>H5WZR9_9PSEU</name>
<dbReference type="RefSeq" id="WP_009154186.1">
    <property type="nucleotide sequence ID" value="NZ_CM001439.1"/>
</dbReference>
<organism evidence="2 3">
    <name type="scientific">Saccharomonospora marina XMU15</name>
    <dbReference type="NCBI Taxonomy" id="882083"/>
    <lineage>
        <taxon>Bacteria</taxon>
        <taxon>Bacillati</taxon>
        <taxon>Actinomycetota</taxon>
        <taxon>Actinomycetes</taxon>
        <taxon>Pseudonocardiales</taxon>
        <taxon>Pseudonocardiaceae</taxon>
        <taxon>Saccharomonospora</taxon>
    </lineage>
</organism>
<proteinExistence type="predicted"/>
<dbReference type="GO" id="GO:0016811">
    <property type="term" value="F:hydrolase activity, acting on carbon-nitrogen (but not peptide) bonds, in linear amides"/>
    <property type="evidence" value="ECO:0007669"/>
    <property type="project" value="TreeGrafter"/>
</dbReference>
<gene>
    <name evidence="2" type="ORF">SacmaDRAFT_2559</name>
</gene>
<dbReference type="SUPFAM" id="SSF102588">
    <property type="entry name" value="LmbE-like"/>
    <property type="match status" value="1"/>
</dbReference>
<dbReference type="InterPro" id="IPR003737">
    <property type="entry name" value="GlcNAc_PI_deacetylase-related"/>
</dbReference>
<dbReference type="STRING" id="882083.SacmaDRAFT_2559"/>
<dbReference type="eggNOG" id="COG2120">
    <property type="taxonomic scope" value="Bacteria"/>
</dbReference>
<evidence type="ECO:0000313" key="3">
    <source>
        <dbReference type="Proteomes" id="UP000004926"/>
    </source>
</evidence>
<dbReference type="EMBL" id="CM001439">
    <property type="protein sequence ID" value="EHR50801.1"/>
    <property type="molecule type" value="Genomic_DNA"/>
</dbReference>
<protein>
    <submittedName>
        <fullName evidence="2">Putative LmbE-like protein</fullName>
    </submittedName>
</protein>
<dbReference type="GO" id="GO:0016137">
    <property type="term" value="P:glycoside metabolic process"/>
    <property type="evidence" value="ECO:0007669"/>
    <property type="project" value="UniProtKB-ARBA"/>
</dbReference>
<dbReference type="InterPro" id="IPR024078">
    <property type="entry name" value="LmbE-like_dom_sf"/>
</dbReference>
<sequence length="248" mass="27353">MSEPEVTEVTGVARLGTIVSIWAHPDDETYLCGGIMAAAVEAGLRVVCVCATEGEHGTDDPSAWPPERLARVRRWEAAAAMAILGVTEHRWLGYPDGGLAGLDPDGPVRALSEILTEVRPDTILTFGEDGMTFHPDHRTVSAWVTRAWQEAGRPGRVLHACVTEEHLREWGETYERWGVFMTQERPRGVPAAELAVRLRLEGAALDRKIAALAAMHTQTARAMALLGERDYRWNNAEESFVAADFSRR</sequence>
<dbReference type="HOGENOM" id="CLU_049311_4_1_11"/>
<evidence type="ECO:0000256" key="1">
    <source>
        <dbReference type="ARBA" id="ARBA00022833"/>
    </source>
</evidence>
<reference evidence="2 3" key="1">
    <citation type="journal article" date="2012" name="Stand. Genomic Sci.">
        <title>Genome sequence of the ocean sediment bacterium Saccharomonospora marina type strain (XMU15(T)).</title>
        <authorList>
            <person name="Klenk H.P."/>
            <person name="Lu M."/>
            <person name="Lucas S."/>
            <person name="Lapidus A."/>
            <person name="Copeland A."/>
            <person name="Pitluck S."/>
            <person name="Goodwin L.A."/>
            <person name="Han C."/>
            <person name="Tapia R."/>
            <person name="Brambilla E.M."/>
            <person name="Potter G."/>
            <person name="Land M."/>
            <person name="Ivanova N."/>
            <person name="Rohde M."/>
            <person name="Goker M."/>
            <person name="Detter J.C."/>
            <person name="Li W.J."/>
            <person name="Kyrpides N.C."/>
            <person name="Woyke T."/>
        </authorList>
    </citation>
    <scope>NUCLEOTIDE SEQUENCE [LARGE SCALE GENOMIC DNA]</scope>
    <source>
        <strain evidence="2 3">XMU15</strain>
    </source>
</reference>